<evidence type="ECO:0000313" key="3">
    <source>
        <dbReference type="Proteomes" id="UP000321523"/>
    </source>
</evidence>
<evidence type="ECO:0000313" key="2">
    <source>
        <dbReference type="EMBL" id="GEO42599.1"/>
    </source>
</evidence>
<proteinExistence type="predicted"/>
<organism evidence="2 3">
    <name type="scientific">Skermanella aerolata</name>
    <dbReference type="NCBI Taxonomy" id="393310"/>
    <lineage>
        <taxon>Bacteria</taxon>
        <taxon>Pseudomonadati</taxon>
        <taxon>Pseudomonadota</taxon>
        <taxon>Alphaproteobacteria</taxon>
        <taxon>Rhodospirillales</taxon>
        <taxon>Azospirillaceae</taxon>
        <taxon>Skermanella</taxon>
    </lineage>
</organism>
<protein>
    <submittedName>
        <fullName evidence="2">Uncharacterized protein</fullName>
    </submittedName>
</protein>
<feature type="region of interest" description="Disordered" evidence="1">
    <location>
        <begin position="217"/>
        <end position="251"/>
    </location>
</feature>
<feature type="region of interest" description="Disordered" evidence="1">
    <location>
        <begin position="32"/>
        <end position="56"/>
    </location>
</feature>
<dbReference type="OrthoDB" id="8187370at2"/>
<comment type="caution">
    <text evidence="2">The sequence shown here is derived from an EMBL/GenBank/DDBJ whole genome shotgun (WGS) entry which is preliminary data.</text>
</comment>
<keyword evidence="3" id="KW-1185">Reference proteome</keyword>
<dbReference type="Proteomes" id="UP000321523">
    <property type="component" value="Unassembled WGS sequence"/>
</dbReference>
<accession>A0A512E1L0</accession>
<dbReference type="Gene3D" id="2.10.25.10">
    <property type="entry name" value="Laminin"/>
    <property type="match status" value="1"/>
</dbReference>
<name>A0A512E1L0_9PROT</name>
<feature type="compositionally biased region" description="Polar residues" evidence="1">
    <location>
        <begin position="47"/>
        <end position="56"/>
    </location>
</feature>
<reference evidence="2 3" key="1">
    <citation type="submission" date="2019-07" db="EMBL/GenBank/DDBJ databases">
        <title>Whole genome shotgun sequence of Skermanella aerolata NBRC 106429.</title>
        <authorList>
            <person name="Hosoyama A."/>
            <person name="Uohara A."/>
            <person name="Ohji S."/>
            <person name="Ichikawa N."/>
        </authorList>
    </citation>
    <scope>NUCLEOTIDE SEQUENCE [LARGE SCALE GENOMIC DNA]</scope>
    <source>
        <strain evidence="2 3">NBRC 106429</strain>
    </source>
</reference>
<dbReference type="AlphaFoldDB" id="A0A512E1L0"/>
<sequence length="276" mass="29406">MAEEQRGFAGFDSLVSNLSDLPVVAAAVKQVPPRASARSSDDDEPDTPTQAAITSTPAVKSSSGKWFIALLVAVGGLVVYGLTTKDQRAPVTPTYSANYTPPVSPQVRPAPVQAPAPIPMTQPKPPQPEEVMAPVGEGNVLSVSQLRYCVAQGVRIDGARSAVTDTSEADINRFNVMVSDYNSRCSSYRYRKGLLESVRAEVEARRPMLEAEGIAGFHAGGKRKPAASAQPTVPKEQNPKKAVPPSGIPANAELDSTGHNWICKTGFRRVGDRCLR</sequence>
<gene>
    <name evidence="2" type="ORF">SAE02_67470</name>
</gene>
<dbReference type="EMBL" id="BJYZ01000046">
    <property type="protein sequence ID" value="GEO42599.1"/>
    <property type="molecule type" value="Genomic_DNA"/>
</dbReference>
<dbReference type="RefSeq" id="WP_147041131.1">
    <property type="nucleotide sequence ID" value="NZ_BJYZ01000046.1"/>
</dbReference>
<evidence type="ECO:0000256" key="1">
    <source>
        <dbReference type="SAM" id="MobiDB-lite"/>
    </source>
</evidence>